<keyword evidence="2" id="KW-1185">Reference proteome</keyword>
<proteinExistence type="predicted"/>
<organism evidence="1 2">
    <name type="scientific">Mycena pura</name>
    <dbReference type="NCBI Taxonomy" id="153505"/>
    <lineage>
        <taxon>Eukaryota</taxon>
        <taxon>Fungi</taxon>
        <taxon>Dikarya</taxon>
        <taxon>Basidiomycota</taxon>
        <taxon>Agaricomycotina</taxon>
        <taxon>Agaricomycetes</taxon>
        <taxon>Agaricomycetidae</taxon>
        <taxon>Agaricales</taxon>
        <taxon>Marasmiineae</taxon>
        <taxon>Mycenaceae</taxon>
        <taxon>Mycena</taxon>
    </lineage>
</organism>
<name>A0AAD6VKL5_9AGAR</name>
<evidence type="ECO:0000313" key="1">
    <source>
        <dbReference type="EMBL" id="KAJ7215787.1"/>
    </source>
</evidence>
<evidence type="ECO:0000313" key="2">
    <source>
        <dbReference type="Proteomes" id="UP001219525"/>
    </source>
</evidence>
<protein>
    <submittedName>
        <fullName evidence="1">Uncharacterized protein</fullName>
    </submittedName>
</protein>
<comment type="caution">
    <text evidence="1">The sequence shown here is derived from an EMBL/GenBank/DDBJ whole genome shotgun (WGS) entry which is preliminary data.</text>
</comment>
<dbReference type="AlphaFoldDB" id="A0AAD6VKL5"/>
<accession>A0AAD6VKL5</accession>
<reference evidence="1" key="1">
    <citation type="submission" date="2023-03" db="EMBL/GenBank/DDBJ databases">
        <title>Massive genome expansion in bonnet fungi (Mycena s.s.) driven by repeated elements and novel gene families across ecological guilds.</title>
        <authorList>
            <consortium name="Lawrence Berkeley National Laboratory"/>
            <person name="Harder C.B."/>
            <person name="Miyauchi S."/>
            <person name="Viragh M."/>
            <person name="Kuo A."/>
            <person name="Thoen E."/>
            <person name="Andreopoulos B."/>
            <person name="Lu D."/>
            <person name="Skrede I."/>
            <person name="Drula E."/>
            <person name="Henrissat B."/>
            <person name="Morin E."/>
            <person name="Kohler A."/>
            <person name="Barry K."/>
            <person name="LaButti K."/>
            <person name="Morin E."/>
            <person name="Salamov A."/>
            <person name="Lipzen A."/>
            <person name="Mereny Z."/>
            <person name="Hegedus B."/>
            <person name="Baldrian P."/>
            <person name="Stursova M."/>
            <person name="Weitz H."/>
            <person name="Taylor A."/>
            <person name="Grigoriev I.V."/>
            <person name="Nagy L.G."/>
            <person name="Martin F."/>
            <person name="Kauserud H."/>
        </authorList>
    </citation>
    <scope>NUCLEOTIDE SEQUENCE</scope>
    <source>
        <strain evidence="1">9144</strain>
    </source>
</reference>
<dbReference type="EMBL" id="JARJCW010000016">
    <property type="protein sequence ID" value="KAJ7215787.1"/>
    <property type="molecule type" value="Genomic_DNA"/>
</dbReference>
<gene>
    <name evidence="1" type="ORF">GGX14DRAFT_606684</name>
</gene>
<dbReference type="Proteomes" id="UP001219525">
    <property type="component" value="Unassembled WGS sequence"/>
</dbReference>
<sequence length="721" mass="75796">MPTRTLFLPRVLALQNQSVAAMPLGKNIGPEQRIVAEIREQWCHWLIVAAVEWHKDGDAAACGGTGAADAGTGAVDAGAGAPGAGTGARWRDAGAVQVTGAGAVRVTKWERSRAVGAGVEWGGCGWHGAPFVGASAALASTAGASAGAGIVPHAWTRAQWAGRGRGGCRHWWCERSSVTGGAGAAVVYARLAGSGQPWGNSLANWAPRAFAKLSAGTADAAGVAEAATFVGGRAQARFVMDAAGAEPTALVASDATPAGGGQRASGGKCRAGNSECAARREQADGGWRVGASSGWQVAGARSRRLSAAGSQQRWRAAGSHWRRRAAESQRRAAGNRGPTAAVEAMPAGNCTTVPRSRTYFPYHIWIVTIFAKGPSGVAKCQAMMQMTPTGCEHFVDQFQSHGELQESDTVWQDPGITSRVLIGEVDEWEVAIFVKAVQRDSYVVGLFCDDMADVVAGPNGTNLSLVLGDIYTSPSFANGVTSAELPAAAVKTTGKSPPSNALAMVSHASTSASIFNAGAMFLTSQPRAATRSIELSELLMNEPTWGHLSQRALNALTRSITDTTRQAQLASKYSVIRCTPSANIWDTGMDIASPAEVLQDANWDSLREAFMSSLDGSIMINVYPVQLTPLDWFESLSTSLTMEDLTQNTNTYFDTKGDINLKALEAELGIADDASDEFAITQGKMREVLDQLLNDKLADPRQFRSLFKGARLGICVLPADK</sequence>